<proteinExistence type="predicted"/>
<organism evidence="1 2">
    <name type="scientific">Clostridium cavendishii DSM 21758</name>
    <dbReference type="NCBI Taxonomy" id="1121302"/>
    <lineage>
        <taxon>Bacteria</taxon>
        <taxon>Bacillati</taxon>
        <taxon>Bacillota</taxon>
        <taxon>Clostridia</taxon>
        <taxon>Eubacteriales</taxon>
        <taxon>Clostridiaceae</taxon>
        <taxon>Clostridium</taxon>
    </lineage>
</organism>
<name>A0A1M6JEB3_9CLOT</name>
<dbReference type="Proteomes" id="UP000184310">
    <property type="component" value="Unassembled WGS sequence"/>
</dbReference>
<evidence type="ECO:0000313" key="2">
    <source>
        <dbReference type="Proteomes" id="UP000184310"/>
    </source>
</evidence>
<dbReference type="EMBL" id="FQZB01000008">
    <property type="protein sequence ID" value="SHJ45037.1"/>
    <property type="molecule type" value="Genomic_DNA"/>
</dbReference>
<keyword evidence="2" id="KW-1185">Reference proteome</keyword>
<reference evidence="1 2" key="1">
    <citation type="submission" date="2016-11" db="EMBL/GenBank/DDBJ databases">
        <authorList>
            <person name="Jaros S."/>
            <person name="Januszkiewicz K."/>
            <person name="Wedrychowicz H."/>
        </authorList>
    </citation>
    <scope>NUCLEOTIDE SEQUENCE [LARGE SCALE GENOMIC DNA]</scope>
    <source>
        <strain evidence="1 2">DSM 21758</strain>
    </source>
</reference>
<evidence type="ECO:0000313" key="1">
    <source>
        <dbReference type="EMBL" id="SHJ45037.1"/>
    </source>
</evidence>
<dbReference type="STRING" id="1121302.SAMN02745163_02005"/>
<dbReference type="AlphaFoldDB" id="A0A1M6JEB3"/>
<protein>
    <submittedName>
        <fullName evidence="1">Uncharacterized protein</fullName>
    </submittedName>
</protein>
<gene>
    <name evidence="1" type="ORF">SAMN02745163_02005</name>
</gene>
<dbReference type="SUPFAM" id="SSF50969">
    <property type="entry name" value="YVTN repeat-like/Quinoprotein amine dehydrogenase"/>
    <property type="match status" value="1"/>
</dbReference>
<accession>A0A1M6JEB3</accession>
<dbReference type="InterPro" id="IPR011044">
    <property type="entry name" value="Quino_amine_DH_bsu"/>
</dbReference>
<sequence length="292" mass="33523">MKQVNVPKPKAKAELHVDMPGGINDILVSYDGKFITYNEKNLVNIVNTTNGEKQSIENLNTEDLLKSIWLPDRNLMLFLQKESNKINLYNYDVEKKSKQRIITITNYLSTYKDFNIKSSAITGVIYVKIDSMIYRTDINQTKVIEVPIRIKDSTDIFIIPTKDRVVYEDVKNSIYLTQPKEKLNIKSDSQTKILGVDDESIIYLGELKDGKVISIISSSPKKERLKLTKETEIKDIFVNNKGEVFVNDSSKNVITELLSLKETKYEGSFLSFYNNGVTSILNGKYYKIKFDK</sequence>